<dbReference type="AlphaFoldDB" id="A0A382KTG9"/>
<dbReference type="InterPro" id="IPR029058">
    <property type="entry name" value="AB_hydrolase_fold"/>
</dbReference>
<proteinExistence type="predicted"/>
<evidence type="ECO:0000313" key="1">
    <source>
        <dbReference type="EMBL" id="SVC26107.1"/>
    </source>
</evidence>
<sequence>EEFLKSYKLLSYFKDSMIAFDEISSPTLIITGENEVGSTPKMSKEMGKIIKGSKIEIIKKGKHLCGIECAEDVNKAFAGFIND</sequence>
<dbReference type="Gene3D" id="3.40.50.1820">
    <property type="entry name" value="alpha/beta hydrolase"/>
    <property type="match status" value="1"/>
</dbReference>
<gene>
    <name evidence="1" type="ORF">METZ01_LOCUS278961</name>
</gene>
<evidence type="ECO:0008006" key="2">
    <source>
        <dbReference type="Google" id="ProtNLM"/>
    </source>
</evidence>
<organism evidence="1">
    <name type="scientific">marine metagenome</name>
    <dbReference type="NCBI Taxonomy" id="408172"/>
    <lineage>
        <taxon>unclassified sequences</taxon>
        <taxon>metagenomes</taxon>
        <taxon>ecological metagenomes</taxon>
    </lineage>
</organism>
<dbReference type="SUPFAM" id="SSF53474">
    <property type="entry name" value="alpha/beta-Hydrolases"/>
    <property type="match status" value="1"/>
</dbReference>
<dbReference type="EMBL" id="UINC01081859">
    <property type="protein sequence ID" value="SVC26107.1"/>
    <property type="molecule type" value="Genomic_DNA"/>
</dbReference>
<name>A0A382KTG9_9ZZZZ</name>
<reference evidence="1" key="1">
    <citation type="submission" date="2018-05" db="EMBL/GenBank/DDBJ databases">
        <authorList>
            <person name="Lanie J.A."/>
            <person name="Ng W.-L."/>
            <person name="Kazmierczak K.M."/>
            <person name="Andrzejewski T.M."/>
            <person name="Davidsen T.M."/>
            <person name="Wayne K.J."/>
            <person name="Tettelin H."/>
            <person name="Glass J.I."/>
            <person name="Rusch D."/>
            <person name="Podicherti R."/>
            <person name="Tsui H.-C.T."/>
            <person name="Winkler M.E."/>
        </authorList>
    </citation>
    <scope>NUCLEOTIDE SEQUENCE</scope>
</reference>
<feature type="non-terminal residue" evidence="1">
    <location>
        <position position="1"/>
    </location>
</feature>
<accession>A0A382KTG9</accession>
<protein>
    <recommendedName>
        <fullName evidence="2">Peptidase S33 tripeptidyl aminopeptidase-like C-terminal domain-containing protein</fullName>
    </recommendedName>
</protein>